<feature type="compositionally biased region" description="Low complexity" evidence="1">
    <location>
        <begin position="229"/>
        <end position="238"/>
    </location>
</feature>
<name>A0A6J4LQR2_9BACT</name>
<gene>
    <name evidence="2" type="ORF">AVDCRST_MAG40-2303</name>
</gene>
<evidence type="ECO:0000256" key="1">
    <source>
        <dbReference type="SAM" id="MobiDB-lite"/>
    </source>
</evidence>
<protein>
    <submittedName>
        <fullName evidence="2">Siroheme decarboxylase AhbA, alternate heme biosynthesis pathway / Siroheme decarboxylase AhbB, alternate heme biosynthesis pathway</fullName>
    </submittedName>
</protein>
<feature type="compositionally biased region" description="Basic residues" evidence="1">
    <location>
        <begin position="216"/>
        <end position="228"/>
    </location>
</feature>
<feature type="compositionally biased region" description="Basic residues" evidence="1">
    <location>
        <begin position="361"/>
        <end position="371"/>
    </location>
</feature>
<feature type="compositionally biased region" description="Low complexity" evidence="1">
    <location>
        <begin position="262"/>
        <end position="275"/>
    </location>
</feature>
<feature type="non-terminal residue" evidence="2">
    <location>
        <position position="379"/>
    </location>
</feature>
<feature type="compositionally biased region" description="Basic residues" evidence="1">
    <location>
        <begin position="298"/>
        <end position="315"/>
    </location>
</feature>
<feature type="non-terminal residue" evidence="2">
    <location>
        <position position="1"/>
    </location>
</feature>
<feature type="region of interest" description="Disordered" evidence="1">
    <location>
        <begin position="1"/>
        <end position="114"/>
    </location>
</feature>
<feature type="compositionally biased region" description="Basic and acidic residues" evidence="1">
    <location>
        <begin position="14"/>
        <end position="27"/>
    </location>
</feature>
<feature type="compositionally biased region" description="Basic and acidic residues" evidence="1">
    <location>
        <begin position="316"/>
        <end position="329"/>
    </location>
</feature>
<dbReference type="AlphaFoldDB" id="A0A6J4LQR2"/>
<feature type="compositionally biased region" description="Basic residues" evidence="1">
    <location>
        <begin position="75"/>
        <end position="95"/>
    </location>
</feature>
<organism evidence="2">
    <name type="scientific">uncultured Gemmatimonadaceae bacterium</name>
    <dbReference type="NCBI Taxonomy" id="246130"/>
    <lineage>
        <taxon>Bacteria</taxon>
        <taxon>Pseudomonadati</taxon>
        <taxon>Gemmatimonadota</taxon>
        <taxon>Gemmatimonadia</taxon>
        <taxon>Gemmatimonadales</taxon>
        <taxon>Gemmatimonadaceae</taxon>
        <taxon>environmental samples</taxon>
    </lineage>
</organism>
<accession>A0A6J4LQR2</accession>
<reference evidence="2" key="1">
    <citation type="submission" date="2020-02" db="EMBL/GenBank/DDBJ databases">
        <authorList>
            <person name="Meier V. D."/>
        </authorList>
    </citation>
    <scope>NUCLEOTIDE SEQUENCE</scope>
    <source>
        <strain evidence="2">AVDCRST_MAG40</strain>
    </source>
</reference>
<dbReference type="EMBL" id="CADCTX010000669">
    <property type="protein sequence ID" value="CAA9338886.1"/>
    <property type="molecule type" value="Genomic_DNA"/>
</dbReference>
<feature type="compositionally biased region" description="Basic residues" evidence="1">
    <location>
        <begin position="180"/>
        <end position="193"/>
    </location>
</feature>
<feature type="region of interest" description="Disordered" evidence="1">
    <location>
        <begin position="259"/>
        <end position="379"/>
    </location>
</feature>
<evidence type="ECO:0000313" key="2">
    <source>
        <dbReference type="EMBL" id="CAA9338886.1"/>
    </source>
</evidence>
<proteinExistence type="predicted"/>
<feature type="compositionally biased region" description="Basic residues" evidence="1">
    <location>
        <begin position="1"/>
        <end position="13"/>
    </location>
</feature>
<sequence length="379" mass="40755">ALARSPRHPHRDHRPGERAHPRRERGPRGRLPRRSVRGDRAPGRAPAGRGARAAARHAGLGHHPARAADDDGHQPRARRPRRLAAPRRAARRGVRLHGAARSVLGPHGDPLHRRRDAGLQVPALEHAQGARPLLHDAPLRLPRGPDGRARLPAHAGQAALRARRGARAAQGDGAGEPQRRAGRGARHHGRAALRARVAGARPPQARVRRGGDHGRPVGRARGGGRRLARGVPARGALAQRARRGGTLLHLPRARQAVHVGGARHALQRPLPLARPRGARDRGGARGGAAPHHDARLLARGRPRVRAGQHHGRGARHREGGRARPQGRDRRAPRRGGHPGALHQRVLGRAQRDQAVGDLAHRVRPLVRRHGARPGGDAGM</sequence>
<feature type="region of interest" description="Disordered" evidence="1">
    <location>
        <begin position="164"/>
        <end position="238"/>
    </location>
</feature>
<feature type="compositionally biased region" description="Low complexity" evidence="1">
    <location>
        <begin position="43"/>
        <end position="58"/>
    </location>
</feature>